<dbReference type="Pfam" id="PF15947">
    <property type="entry name" value="DUF4755"/>
    <property type="match status" value="1"/>
</dbReference>
<sequence length="201" mass="23509">MRYLMMKRVMLAILLPFLVGCLFGAKALSEYWVVWFFVCAMLMITAWGAWLKNKNRRSSFNYLNDNDDGVFIYKFHNQEMRLDKAKKQLYLKDGLNEKTYAFSDVESWEYNISAGGQILTSGLNPTTNLINNKILGENINDTGFFIKVKDIRNPEWHIRFFPQEGSYKDQKGLISLKKQMRQWMTVFDLTVNADAKKGNQE</sequence>
<gene>
    <name evidence="2" type="ORF">SY86_21565</name>
</gene>
<dbReference type="InterPro" id="IPR031863">
    <property type="entry name" value="DUF4755"/>
</dbReference>
<organism evidence="2 3">
    <name type="scientific">Erwinia tracheiphila</name>
    <dbReference type="NCBI Taxonomy" id="65700"/>
    <lineage>
        <taxon>Bacteria</taxon>
        <taxon>Pseudomonadati</taxon>
        <taxon>Pseudomonadota</taxon>
        <taxon>Gammaproteobacteria</taxon>
        <taxon>Enterobacterales</taxon>
        <taxon>Erwiniaceae</taxon>
        <taxon>Erwinia</taxon>
    </lineage>
</organism>
<keyword evidence="1" id="KW-1133">Transmembrane helix</keyword>
<dbReference type="AlphaFoldDB" id="A0A0M2KJI7"/>
<name>A0A0M2KJI7_9GAMM</name>
<reference evidence="2 3" key="1">
    <citation type="submission" date="2015-01" db="EMBL/GenBank/DDBJ databases">
        <title>Erwinia tracheiphila.</title>
        <authorList>
            <person name="Shapiro L.R."/>
        </authorList>
    </citation>
    <scope>NUCLEOTIDE SEQUENCE [LARGE SCALE GENOMIC DNA]</scope>
    <source>
        <strain evidence="2 3">BuffGH</strain>
    </source>
</reference>
<feature type="transmembrane region" description="Helical" evidence="1">
    <location>
        <begin position="34"/>
        <end position="51"/>
    </location>
</feature>
<keyword evidence="1" id="KW-0812">Transmembrane</keyword>
<dbReference type="PATRIC" id="fig|65700.7.peg.5367"/>
<keyword evidence="1" id="KW-0472">Membrane</keyword>
<dbReference type="PROSITE" id="PS51257">
    <property type="entry name" value="PROKAR_LIPOPROTEIN"/>
    <property type="match status" value="1"/>
</dbReference>
<keyword evidence="3" id="KW-1185">Reference proteome</keyword>
<dbReference type="EMBL" id="JXNU01000003">
    <property type="protein sequence ID" value="KKF37408.1"/>
    <property type="molecule type" value="Genomic_DNA"/>
</dbReference>
<protein>
    <recommendedName>
        <fullName evidence="4">DUF4755 domain-containing protein</fullName>
    </recommendedName>
</protein>
<proteinExistence type="predicted"/>
<accession>A0A0M2KJI7</accession>
<comment type="caution">
    <text evidence="2">The sequence shown here is derived from an EMBL/GenBank/DDBJ whole genome shotgun (WGS) entry which is preliminary data.</text>
</comment>
<dbReference type="STRING" id="65700.SY86_21565"/>
<evidence type="ECO:0008006" key="4">
    <source>
        <dbReference type="Google" id="ProtNLM"/>
    </source>
</evidence>
<evidence type="ECO:0000256" key="1">
    <source>
        <dbReference type="SAM" id="Phobius"/>
    </source>
</evidence>
<dbReference type="Proteomes" id="UP000033924">
    <property type="component" value="Unassembled WGS sequence"/>
</dbReference>
<evidence type="ECO:0000313" key="3">
    <source>
        <dbReference type="Proteomes" id="UP000033924"/>
    </source>
</evidence>
<evidence type="ECO:0000313" key="2">
    <source>
        <dbReference type="EMBL" id="KKF37408.1"/>
    </source>
</evidence>